<dbReference type="InterPro" id="IPR029028">
    <property type="entry name" value="Alpha/beta_knot_MTases"/>
</dbReference>
<dbReference type="STRING" id="683960.A0A1E3NYS9"/>
<gene>
    <name evidence="12" type="ORF">WICANDRAFT_34456</name>
</gene>
<dbReference type="SUPFAM" id="SSF55315">
    <property type="entry name" value="L30e-like"/>
    <property type="match status" value="1"/>
</dbReference>
<keyword evidence="7" id="KW-0809">Transit peptide</keyword>
<evidence type="ECO:0000256" key="10">
    <source>
        <dbReference type="SAM" id="MobiDB-lite"/>
    </source>
</evidence>
<protein>
    <recommendedName>
        <fullName evidence="9">rRNA methyltransferase 1, mitochondrial</fullName>
    </recommendedName>
</protein>
<proteinExistence type="inferred from homology"/>
<dbReference type="AlphaFoldDB" id="A0A1E3NYS9"/>
<evidence type="ECO:0000256" key="6">
    <source>
        <dbReference type="ARBA" id="ARBA00022691"/>
    </source>
</evidence>
<dbReference type="InterPro" id="IPR001537">
    <property type="entry name" value="SpoU_MeTrfase"/>
</dbReference>
<evidence type="ECO:0000313" key="12">
    <source>
        <dbReference type="EMBL" id="ODQ58275.1"/>
    </source>
</evidence>
<accession>A0A1E3NYS9</accession>
<sequence>MLSVRRFSTSTTLYKRILPAVDVSHITSPGNGRPEGFERNFPIARRQKAWEKTGEDKETYFKRKHAHTHAMQKKRADAESNDFNDMNDFESRPRREKREVYSGIRPSPLSEFIYGTNSVFAALSAKRREYFSRLLTFNPKPEDQEIIDLAKKENIRVQRAKDKNELNILSNNGVHNGFVLETKPMTPQPIHYLDESNFEKGTYRIIDDELGEKITRECKTENPHPFGVYLDEISDPHNVGAIIRSAYFLGADFVVVSSKNCAPLSPVVSKTSVGAIEFLPIYSATSPLSFLDKSREKGWIVVSGAEASHPTDSKINQTLRSKEFEYGALNSLLGESPVLLVVGSEGKGIRTTMKLRSDYLVQIASHQNVNPMVDSLNVSVATGLLIQKIMDI</sequence>
<feature type="compositionally biased region" description="Acidic residues" evidence="10">
    <location>
        <begin position="79"/>
        <end position="88"/>
    </location>
</feature>
<evidence type="ECO:0000256" key="2">
    <source>
        <dbReference type="ARBA" id="ARBA00007228"/>
    </source>
</evidence>
<dbReference type="Pfam" id="PF00588">
    <property type="entry name" value="SpoU_methylase"/>
    <property type="match status" value="1"/>
</dbReference>
<evidence type="ECO:0000259" key="11">
    <source>
        <dbReference type="SMART" id="SM00967"/>
    </source>
</evidence>
<reference evidence="12 13" key="1">
    <citation type="journal article" date="2016" name="Proc. Natl. Acad. Sci. U.S.A.">
        <title>Comparative genomics of biotechnologically important yeasts.</title>
        <authorList>
            <person name="Riley R."/>
            <person name="Haridas S."/>
            <person name="Wolfe K.H."/>
            <person name="Lopes M.R."/>
            <person name="Hittinger C.T."/>
            <person name="Goeker M."/>
            <person name="Salamov A.A."/>
            <person name="Wisecaver J.H."/>
            <person name="Long T.M."/>
            <person name="Calvey C.H."/>
            <person name="Aerts A.L."/>
            <person name="Barry K.W."/>
            <person name="Choi C."/>
            <person name="Clum A."/>
            <person name="Coughlan A.Y."/>
            <person name="Deshpande S."/>
            <person name="Douglass A.P."/>
            <person name="Hanson S.J."/>
            <person name="Klenk H.-P."/>
            <person name="LaButti K.M."/>
            <person name="Lapidus A."/>
            <person name="Lindquist E.A."/>
            <person name="Lipzen A.M."/>
            <person name="Meier-Kolthoff J.P."/>
            <person name="Ohm R.A."/>
            <person name="Otillar R.P."/>
            <person name="Pangilinan J.L."/>
            <person name="Peng Y."/>
            <person name="Rokas A."/>
            <person name="Rosa C.A."/>
            <person name="Scheuner C."/>
            <person name="Sibirny A.A."/>
            <person name="Slot J.C."/>
            <person name="Stielow J.B."/>
            <person name="Sun H."/>
            <person name="Kurtzman C.P."/>
            <person name="Blackwell M."/>
            <person name="Grigoriev I.V."/>
            <person name="Jeffries T.W."/>
        </authorList>
    </citation>
    <scope>NUCLEOTIDE SEQUENCE [LARGE SCALE GENOMIC DNA]</scope>
    <source>
        <strain evidence="13">ATCC 58044 / CBS 1984 / NCYC 433 / NRRL Y-366-8</strain>
    </source>
</reference>
<dbReference type="RefSeq" id="XP_019037482.1">
    <property type="nucleotide sequence ID" value="XM_019182188.1"/>
</dbReference>
<dbReference type="Proteomes" id="UP000094112">
    <property type="component" value="Unassembled WGS sequence"/>
</dbReference>
<evidence type="ECO:0000256" key="3">
    <source>
        <dbReference type="ARBA" id="ARBA00022552"/>
    </source>
</evidence>
<keyword evidence="8" id="KW-0496">Mitochondrion</keyword>
<dbReference type="InterPro" id="IPR029026">
    <property type="entry name" value="tRNA_m1G_MTases_N"/>
</dbReference>
<keyword evidence="3" id="KW-0698">rRNA processing</keyword>
<dbReference type="InterPro" id="IPR047261">
    <property type="entry name" value="MRM1_MeTrfase_dom"/>
</dbReference>
<keyword evidence="13" id="KW-1185">Reference proteome</keyword>
<dbReference type="InterPro" id="IPR029064">
    <property type="entry name" value="Ribosomal_eL30-like_sf"/>
</dbReference>
<keyword evidence="5" id="KW-0808">Transferase</keyword>
<dbReference type="GO" id="GO:0005739">
    <property type="term" value="C:mitochondrion"/>
    <property type="evidence" value="ECO:0007669"/>
    <property type="project" value="UniProtKB-SubCell"/>
</dbReference>
<feature type="region of interest" description="Disordered" evidence="10">
    <location>
        <begin position="64"/>
        <end position="91"/>
    </location>
</feature>
<dbReference type="NCBIfam" id="TIGR00186">
    <property type="entry name" value="rRNA_methyl_3"/>
    <property type="match status" value="1"/>
</dbReference>
<organism evidence="12 13">
    <name type="scientific">Wickerhamomyces anomalus (strain ATCC 58044 / CBS 1984 / NCYC 433 / NRRL Y-366-8)</name>
    <name type="common">Yeast</name>
    <name type="synonym">Hansenula anomala</name>
    <dbReference type="NCBI Taxonomy" id="683960"/>
    <lineage>
        <taxon>Eukaryota</taxon>
        <taxon>Fungi</taxon>
        <taxon>Dikarya</taxon>
        <taxon>Ascomycota</taxon>
        <taxon>Saccharomycotina</taxon>
        <taxon>Saccharomycetes</taxon>
        <taxon>Phaffomycetales</taxon>
        <taxon>Wickerhamomycetaceae</taxon>
        <taxon>Wickerhamomyces</taxon>
    </lineage>
</organism>
<evidence type="ECO:0000256" key="8">
    <source>
        <dbReference type="ARBA" id="ARBA00023128"/>
    </source>
</evidence>
<evidence type="ECO:0000313" key="13">
    <source>
        <dbReference type="Proteomes" id="UP000094112"/>
    </source>
</evidence>
<keyword evidence="4" id="KW-0489">Methyltransferase</keyword>
<dbReference type="OrthoDB" id="270651at2759"/>
<dbReference type="SMART" id="SM00967">
    <property type="entry name" value="SpoU_sub_bind"/>
    <property type="match status" value="1"/>
</dbReference>
<dbReference type="InterPro" id="IPR004441">
    <property type="entry name" value="rRNA_MeTrfase_TrmH"/>
</dbReference>
<feature type="domain" description="RNA 2-O ribose methyltransferase substrate binding" evidence="11">
    <location>
        <begin position="112"/>
        <end position="188"/>
    </location>
</feature>
<dbReference type="GO" id="GO:0003723">
    <property type="term" value="F:RNA binding"/>
    <property type="evidence" value="ECO:0007669"/>
    <property type="project" value="InterPro"/>
</dbReference>
<dbReference type="PANTHER" id="PTHR46103">
    <property type="entry name" value="RRNA METHYLTRANSFERASE 1, MITOCHONDRIAL"/>
    <property type="match status" value="1"/>
</dbReference>
<comment type="subcellular location">
    <subcellularLocation>
        <location evidence="1">Mitochondrion</location>
    </subcellularLocation>
</comment>
<dbReference type="SUPFAM" id="SSF75217">
    <property type="entry name" value="alpha/beta knot"/>
    <property type="match status" value="1"/>
</dbReference>
<dbReference type="CDD" id="cd18105">
    <property type="entry name" value="SpoU-like_MRM1"/>
    <property type="match status" value="1"/>
</dbReference>
<dbReference type="InterPro" id="IPR013123">
    <property type="entry name" value="SpoU_subst-bd"/>
</dbReference>
<feature type="compositionally biased region" description="Basic residues" evidence="10">
    <location>
        <begin position="64"/>
        <end position="73"/>
    </location>
</feature>
<dbReference type="EMBL" id="KV454212">
    <property type="protein sequence ID" value="ODQ58275.1"/>
    <property type="molecule type" value="Genomic_DNA"/>
</dbReference>
<name>A0A1E3NYS9_WICAA</name>
<evidence type="ECO:0000256" key="5">
    <source>
        <dbReference type="ARBA" id="ARBA00022679"/>
    </source>
</evidence>
<evidence type="ECO:0000256" key="7">
    <source>
        <dbReference type="ARBA" id="ARBA00022946"/>
    </source>
</evidence>
<evidence type="ECO:0000256" key="1">
    <source>
        <dbReference type="ARBA" id="ARBA00004173"/>
    </source>
</evidence>
<comment type="similarity">
    <text evidence="2">Belongs to the class IV-like SAM-binding methyltransferase superfamily. RNA methyltransferase TrmH family.</text>
</comment>
<dbReference type="GO" id="GO:0008989">
    <property type="term" value="F:rRNA (guanine-N1-)-methyltransferase activity"/>
    <property type="evidence" value="ECO:0007669"/>
    <property type="project" value="EnsemblFungi"/>
</dbReference>
<dbReference type="Pfam" id="PF08032">
    <property type="entry name" value="SpoU_sub_bind"/>
    <property type="match status" value="1"/>
</dbReference>
<dbReference type="Gene3D" id="3.30.1330.30">
    <property type="match status" value="1"/>
</dbReference>
<dbReference type="Gene3D" id="3.40.1280.10">
    <property type="match status" value="1"/>
</dbReference>
<evidence type="ECO:0000256" key="4">
    <source>
        <dbReference type="ARBA" id="ARBA00022603"/>
    </source>
</evidence>
<dbReference type="InterPro" id="IPR047182">
    <property type="entry name" value="MRM1"/>
</dbReference>
<dbReference type="GeneID" id="30199434"/>
<dbReference type="PANTHER" id="PTHR46103:SF1">
    <property type="entry name" value="RRNA METHYLTRANSFERASE 1, MITOCHONDRIAL"/>
    <property type="match status" value="1"/>
</dbReference>
<evidence type="ECO:0000256" key="9">
    <source>
        <dbReference type="ARBA" id="ARBA00034881"/>
    </source>
</evidence>
<keyword evidence="6" id="KW-0949">S-adenosyl-L-methionine</keyword>